<dbReference type="STRING" id="287986.DV20_10165"/>
<dbReference type="PRINTS" id="PR00412">
    <property type="entry name" value="EPOXHYDRLASE"/>
</dbReference>
<keyword evidence="6" id="KW-1185">Reference proteome</keyword>
<keyword evidence="2" id="KW-0058">Aromatic hydrocarbons catabolism</keyword>
<proteinExistence type="inferred from homology"/>
<evidence type="ECO:0000256" key="1">
    <source>
        <dbReference type="ARBA" id="ARBA00010088"/>
    </source>
</evidence>
<dbReference type="InterPro" id="IPR000639">
    <property type="entry name" value="Epox_hydrolase-like"/>
</dbReference>
<dbReference type="InterPro" id="IPR016292">
    <property type="entry name" value="Epoxide_hydrolase"/>
</dbReference>
<dbReference type="EMBL" id="JMQI01000021">
    <property type="protein sequence ID" value="KDN22270.1"/>
    <property type="molecule type" value="Genomic_DNA"/>
</dbReference>
<evidence type="ECO:0000313" key="6">
    <source>
        <dbReference type="Proteomes" id="UP000027345"/>
    </source>
</evidence>
<dbReference type="GO" id="GO:0097176">
    <property type="term" value="P:epoxide metabolic process"/>
    <property type="evidence" value="ECO:0007669"/>
    <property type="project" value="TreeGrafter"/>
</dbReference>
<dbReference type="GO" id="GO:0004301">
    <property type="term" value="F:epoxide hydrolase activity"/>
    <property type="evidence" value="ECO:0007669"/>
    <property type="project" value="TreeGrafter"/>
</dbReference>
<dbReference type="Pfam" id="PF06441">
    <property type="entry name" value="EHN"/>
    <property type="match status" value="1"/>
</dbReference>
<evidence type="ECO:0000256" key="2">
    <source>
        <dbReference type="ARBA" id="ARBA00022797"/>
    </source>
</evidence>
<accession>A0A066U5B4</accession>
<dbReference type="OrthoDB" id="27092at2"/>
<dbReference type="Gene3D" id="3.40.50.1820">
    <property type="entry name" value="alpha/beta hydrolase"/>
    <property type="match status" value="1"/>
</dbReference>
<dbReference type="eggNOG" id="COG0596">
    <property type="taxonomic scope" value="Bacteria"/>
</dbReference>
<dbReference type="Proteomes" id="UP000027345">
    <property type="component" value="Unassembled WGS sequence"/>
</dbReference>
<reference evidence="5 6" key="1">
    <citation type="submission" date="2014-05" db="EMBL/GenBank/DDBJ databases">
        <title>Draft genome sequence of Amycolatopsis rifamycinica DSM 46095.</title>
        <authorList>
            <person name="Lal R."/>
            <person name="Saxena A."/>
            <person name="Kumari R."/>
            <person name="Mukherjee U."/>
            <person name="Singh P."/>
            <person name="Sangwan N."/>
            <person name="Mahato N.K."/>
        </authorList>
    </citation>
    <scope>NUCLEOTIDE SEQUENCE [LARGE SCALE GENOMIC DNA]</scope>
    <source>
        <strain evidence="5 6">DSM 46095</strain>
    </source>
</reference>
<comment type="caution">
    <text evidence="5">The sequence shown here is derived from an EMBL/GenBank/DDBJ whole genome shotgun (WGS) entry which is preliminary data.</text>
</comment>
<dbReference type="InterPro" id="IPR029058">
    <property type="entry name" value="AB_hydrolase_fold"/>
</dbReference>
<dbReference type="SUPFAM" id="SSF53474">
    <property type="entry name" value="alpha/beta-Hydrolases"/>
    <property type="match status" value="1"/>
</dbReference>
<dbReference type="RefSeq" id="WP_084093400.1">
    <property type="nucleotide sequence ID" value="NZ_JMQI01000021.1"/>
</dbReference>
<sequence>MLPMTNEIRPFRIDVPQAELDDLHRRLASARFADLVPGDEPGWSRGIPTSEVRALAEYWRDGYDWRAQEAAVNAFPQFTTEIDGQVIHFLHVRSAQADAVPLLLTHGYPSSIAEFLDVIGPLTEPGPDAFHVVVPSLPGFGFSTPLSGPGWELARTTDAFAELMTRLGYDRFAAQGGDIGAGVTGRLAARYPDRVIGTHVNSDRGTIALAGEQLPLPENLSEAEQSELDAARAAWRAARGYLDLQSHKPETIAAALTDSPVGQLAWIAEKFEAWTGAAGVGRDRLLTNVSLYWFTRSGASAARFLYEAAHATHGWLAPSDVPAGWAVFNTSPVVRRIMDPEEKTAHWSDFASGGHFAAMEEPELLVTDIRAFFRGLRPGKPAR</sequence>
<dbReference type="InterPro" id="IPR010497">
    <property type="entry name" value="Epoxide_hydro_N"/>
</dbReference>
<evidence type="ECO:0000256" key="3">
    <source>
        <dbReference type="ARBA" id="ARBA00022801"/>
    </source>
</evidence>
<name>A0A066U5B4_9PSEU</name>
<gene>
    <name evidence="5" type="ORF">DV20_10165</name>
</gene>
<comment type="similarity">
    <text evidence="1">Belongs to the peptidase S33 family.</text>
</comment>
<dbReference type="PANTHER" id="PTHR21661">
    <property type="entry name" value="EPOXIDE HYDROLASE 1-RELATED"/>
    <property type="match status" value="1"/>
</dbReference>
<dbReference type="PANTHER" id="PTHR21661:SF35">
    <property type="entry name" value="EPOXIDE HYDROLASE"/>
    <property type="match status" value="1"/>
</dbReference>
<keyword evidence="3 5" id="KW-0378">Hydrolase</keyword>
<protein>
    <submittedName>
        <fullName evidence="5">Hydrolase</fullName>
    </submittedName>
</protein>
<dbReference type="PIRSF" id="PIRSF001112">
    <property type="entry name" value="Epoxide_hydrolase"/>
    <property type="match status" value="1"/>
</dbReference>
<evidence type="ECO:0000259" key="4">
    <source>
        <dbReference type="Pfam" id="PF06441"/>
    </source>
</evidence>
<feature type="domain" description="Epoxide hydrolase N-terminal" evidence="4">
    <location>
        <begin position="8"/>
        <end position="115"/>
    </location>
</feature>
<organism evidence="5 6">
    <name type="scientific">Amycolatopsis rifamycinica</name>
    <dbReference type="NCBI Taxonomy" id="287986"/>
    <lineage>
        <taxon>Bacteria</taxon>
        <taxon>Bacillati</taxon>
        <taxon>Actinomycetota</taxon>
        <taxon>Actinomycetes</taxon>
        <taxon>Pseudonocardiales</taxon>
        <taxon>Pseudonocardiaceae</taxon>
        <taxon>Amycolatopsis</taxon>
    </lineage>
</organism>
<evidence type="ECO:0000313" key="5">
    <source>
        <dbReference type="EMBL" id="KDN22270.1"/>
    </source>
</evidence>
<dbReference type="AlphaFoldDB" id="A0A066U5B4"/>